<gene>
    <name evidence="3" type="ORF">ASS94_14830</name>
    <name evidence="1" type="ORF">M4L21_06540</name>
    <name evidence="2" type="ORF">P1A27_02540</name>
</gene>
<evidence type="ECO:0000313" key="3">
    <source>
        <dbReference type="EMBL" id="OEK50831.1"/>
    </source>
</evidence>
<dbReference type="Proteomes" id="UP001174037">
    <property type="component" value="Unassembled WGS sequence"/>
</dbReference>
<evidence type="ECO:0000313" key="4">
    <source>
        <dbReference type="Proteomes" id="UP000095464"/>
    </source>
</evidence>
<dbReference type="EMBL" id="JAMBPX010000003">
    <property type="protein sequence ID" value="MDG0858982.1"/>
    <property type="molecule type" value="Genomic_DNA"/>
</dbReference>
<protein>
    <submittedName>
        <fullName evidence="1">Uncharacterized protein</fullName>
    </submittedName>
</protein>
<proteinExistence type="predicted"/>
<comment type="caution">
    <text evidence="1">The sequence shown here is derived from an EMBL/GenBank/DDBJ whole genome shotgun (WGS) entry which is preliminary data.</text>
</comment>
<dbReference type="OrthoDB" id="9872752at2"/>
<accession>A0A1B1G538</accession>
<reference evidence="4" key="1">
    <citation type="submission" date="2015-11" db="EMBL/GenBank/DDBJ databases">
        <title>Genomic diversity of Staphylococcus saprophyticus strains from urinary tract infections, animal surfaces, and fermented foods.</title>
        <authorList>
            <person name="Wolfe B.E."/>
        </authorList>
    </citation>
    <scope>NUCLEOTIDE SEQUENCE [LARGE SCALE GENOMIC DNA]</scope>
    <source>
        <strain evidence="4">738_7</strain>
    </source>
</reference>
<dbReference type="Proteomes" id="UP001152302">
    <property type="component" value="Unassembled WGS sequence"/>
</dbReference>
<evidence type="ECO:0000313" key="1">
    <source>
        <dbReference type="EMBL" id="MDG0858982.1"/>
    </source>
</evidence>
<reference evidence="3" key="2">
    <citation type="submission" date="2015-11" db="EMBL/GenBank/DDBJ databases">
        <authorList>
            <person name="Wolfe B.E."/>
        </authorList>
    </citation>
    <scope>NUCLEOTIDE SEQUENCE</scope>
    <source>
        <strain evidence="3">738_7</strain>
    </source>
</reference>
<dbReference type="EMBL" id="JARGCK010000002">
    <property type="protein sequence ID" value="MDK9864844.1"/>
    <property type="molecule type" value="Genomic_DNA"/>
</dbReference>
<reference evidence="1" key="3">
    <citation type="submission" date="2022-05" db="EMBL/GenBank/DDBJ databases">
        <title>Comparative genomics of Staphylococcus equorum isolates.</title>
        <authorList>
            <person name="Luelf R.H."/>
        </authorList>
    </citation>
    <scope>NUCLEOTIDE SEQUENCE</scope>
    <source>
        <strain evidence="1">TMW 2.2343</strain>
    </source>
</reference>
<dbReference type="RefSeq" id="WP_021339885.1">
    <property type="nucleotide sequence ID" value="NZ_CBCPHY010000001.1"/>
</dbReference>
<organism evidence="1 5">
    <name type="scientific">Staphylococcus equorum</name>
    <dbReference type="NCBI Taxonomy" id="246432"/>
    <lineage>
        <taxon>Bacteria</taxon>
        <taxon>Bacillati</taxon>
        <taxon>Bacillota</taxon>
        <taxon>Bacilli</taxon>
        <taxon>Bacillales</taxon>
        <taxon>Staphylococcaceae</taxon>
        <taxon>Staphylococcus</taxon>
    </lineage>
</organism>
<reference evidence="2" key="5">
    <citation type="submission" date="2023-03" db="EMBL/GenBank/DDBJ databases">
        <authorList>
            <person name="Vazquez L."/>
            <person name="Rodriguez J."/>
            <person name="Mayo B."/>
            <person name="Florez A.B."/>
        </authorList>
    </citation>
    <scope>NUCLEOTIDE SEQUENCE</scope>
    <source>
        <strain evidence="2">5A3I</strain>
    </source>
</reference>
<reference evidence="2" key="4">
    <citation type="journal article" date="2023" name="Int. J. Mol. Sci.">
        <title>Antibiotic Resistance/Susceptibility Profiles of Staphylococcus equorum Strains from Cheese, and Genome Analysis for Antibiotic Resistance Genes.</title>
        <authorList>
            <person name="Vazquez L."/>
            <person name="Srednik M.E."/>
            <person name="Rodriguez J."/>
            <person name="Florez A.B."/>
            <person name="Mayo B."/>
        </authorList>
    </citation>
    <scope>NUCLEOTIDE SEQUENCE</scope>
    <source>
        <strain evidence="2">5A3I</strain>
    </source>
</reference>
<dbReference type="KEGG" id="seqo:SE1039_06200"/>
<dbReference type="AlphaFoldDB" id="A0A1B1G538"/>
<dbReference type="GeneID" id="69846481"/>
<dbReference type="EMBL" id="LNPX01000078">
    <property type="protein sequence ID" value="OEK50831.1"/>
    <property type="molecule type" value="Genomic_DNA"/>
</dbReference>
<sequence>MNINIVTDLLKEENVVSIDLLLVTGKLERAKEIDVDKSSENLLFVTKPKNKVINLNHVVKIETVLKFEGNVTF</sequence>
<name>A0A1B1G538_9STAP</name>
<dbReference type="Proteomes" id="UP000095464">
    <property type="component" value="Unassembled WGS sequence"/>
</dbReference>
<evidence type="ECO:0000313" key="5">
    <source>
        <dbReference type="Proteomes" id="UP001152302"/>
    </source>
</evidence>
<evidence type="ECO:0000313" key="2">
    <source>
        <dbReference type="EMBL" id="MDK9864844.1"/>
    </source>
</evidence>